<name>A0A5B0N4Z9_PUCGR</name>
<gene>
    <name evidence="3" type="ORF">PGT21_007841</name>
    <name evidence="4" type="ORF">PGTUg99_003750</name>
    <name evidence="2" type="ORF">PGTUg99_029733</name>
</gene>
<dbReference type="Pfam" id="PF20515">
    <property type="entry name" value="2OG-FeII_Oxy_6"/>
    <property type="match status" value="1"/>
</dbReference>
<dbReference type="OrthoDB" id="2503705at2759"/>
<evidence type="ECO:0000313" key="5">
    <source>
        <dbReference type="Proteomes" id="UP000324748"/>
    </source>
</evidence>
<dbReference type="EMBL" id="VSWC01000118">
    <property type="protein sequence ID" value="KAA1083812.1"/>
    <property type="molecule type" value="Genomic_DNA"/>
</dbReference>
<accession>A0A5B0N4Z9</accession>
<evidence type="ECO:0000313" key="3">
    <source>
        <dbReference type="EMBL" id="KAA1083812.1"/>
    </source>
</evidence>
<comment type="caution">
    <text evidence="3">The sequence shown here is derived from an EMBL/GenBank/DDBJ whole genome shotgun (WGS) entry which is preliminary data.</text>
</comment>
<organism evidence="3 5">
    <name type="scientific">Puccinia graminis f. sp. tritici</name>
    <dbReference type="NCBI Taxonomy" id="56615"/>
    <lineage>
        <taxon>Eukaryota</taxon>
        <taxon>Fungi</taxon>
        <taxon>Dikarya</taxon>
        <taxon>Basidiomycota</taxon>
        <taxon>Pucciniomycotina</taxon>
        <taxon>Pucciniomycetes</taxon>
        <taxon>Pucciniales</taxon>
        <taxon>Pucciniaceae</taxon>
        <taxon>Puccinia</taxon>
    </lineage>
</organism>
<protein>
    <recommendedName>
        <fullName evidence="1">Tet-like 2OG-Fe(II) oxygenase domain-containing protein</fullName>
    </recommendedName>
</protein>
<dbReference type="EMBL" id="VDEP01000508">
    <property type="protein sequence ID" value="KAA1067060.1"/>
    <property type="molecule type" value="Genomic_DNA"/>
</dbReference>
<sequence length="413" mass="46712">MGSVREAYLAARKRKNRSKKHAEERRGELLFTLDNTERASYNCSHQQNTTVPNEDCANLTVPTSDSEDTAEDKIIWSSKRYIPLELFPHMLGDDPDRPPTQEEINSCDSIARGFKFFDHGKVVIHDKLDKSKIIALIEFTSFDDASSADLKEIATVTDFLHSMKRFVNAVGSEARSWGGKMFAIGWRKAMVAFQLLGLYRNKAAITRHREEYDQLMQRSPDTSSILGRMFRRVANVAFSDNQELMQQYSIPSLGHPDFDLPIGEDDCAPNLTFTAGGFFNPPHCDTQDLSEFAFGLFLPVNSHDWSIPTSRTHSTLSGGAFVFPDYRCGIDFSKHHGFVKLVWRAREVRHATLHSEGDSPYERLGLSLQINKKTATTSQDTKSGAIFERPAYKDIPKDQLYIGNLKTYVEGTH</sequence>
<dbReference type="InterPro" id="IPR046798">
    <property type="entry name" value="2OG-FeII_Oxy_6"/>
</dbReference>
<proteinExistence type="predicted"/>
<dbReference type="Proteomes" id="UP000324748">
    <property type="component" value="Unassembled WGS sequence"/>
</dbReference>
<dbReference type="Proteomes" id="UP000325313">
    <property type="component" value="Unassembled WGS sequence"/>
</dbReference>
<evidence type="ECO:0000313" key="2">
    <source>
        <dbReference type="EMBL" id="KAA1067060.1"/>
    </source>
</evidence>
<keyword evidence="5" id="KW-1185">Reference proteome</keyword>
<evidence type="ECO:0000313" key="4">
    <source>
        <dbReference type="EMBL" id="KAA1103610.1"/>
    </source>
</evidence>
<reference evidence="5 6" key="1">
    <citation type="submission" date="2019-05" db="EMBL/GenBank/DDBJ databases">
        <title>Emergence of the Ug99 lineage of the wheat stem rust pathogen through somatic hybridization.</title>
        <authorList>
            <person name="Li F."/>
            <person name="Upadhyaya N.M."/>
            <person name="Sperschneider J."/>
            <person name="Matny O."/>
            <person name="Nguyen-Phuc H."/>
            <person name="Mago R."/>
            <person name="Raley C."/>
            <person name="Miller M.E."/>
            <person name="Silverstein K.A.T."/>
            <person name="Henningsen E."/>
            <person name="Hirsch C.D."/>
            <person name="Visser B."/>
            <person name="Pretorius Z.A."/>
            <person name="Steffenson B.J."/>
            <person name="Schwessinger B."/>
            <person name="Dodds P.N."/>
            <person name="Figueroa M."/>
        </authorList>
    </citation>
    <scope>NUCLEOTIDE SEQUENCE [LARGE SCALE GENOMIC DNA]</scope>
    <source>
        <strain evidence="3">21-0</strain>
        <strain evidence="2 6">Ug99</strain>
    </source>
</reference>
<dbReference type="AlphaFoldDB" id="A0A5B0N4Z9"/>
<feature type="domain" description="Tet-like 2OG-Fe(II) oxygenase" evidence="1">
    <location>
        <begin position="149"/>
        <end position="355"/>
    </location>
</feature>
<evidence type="ECO:0000259" key="1">
    <source>
        <dbReference type="Pfam" id="PF20515"/>
    </source>
</evidence>
<dbReference type="EMBL" id="VDEP01000327">
    <property type="protein sequence ID" value="KAA1103610.1"/>
    <property type="molecule type" value="Genomic_DNA"/>
</dbReference>
<evidence type="ECO:0000313" key="6">
    <source>
        <dbReference type="Proteomes" id="UP000325313"/>
    </source>
</evidence>